<protein>
    <submittedName>
        <fullName evidence="2">Pyridoxamine 5'-phosphate oxidase family protein</fullName>
    </submittedName>
</protein>
<dbReference type="SUPFAM" id="SSF50475">
    <property type="entry name" value="FMN-binding split barrel"/>
    <property type="match status" value="1"/>
</dbReference>
<sequence>MFRTAFTTFAPHRRVAFINSSLRLYSRGSSDVTEHASPENVEKFKSLIKNVRVAMLCTKSGDEIHSRPMYTQTVPFDGESLYFFTGKDSWKIDEIEQDRNCNVSYSDPKAESYVSVVGKTYLIDDKETLKKHWDSSLKAFFPKGIEDENTALIKVQVDGAEVWDSTSSKLVKLIGVAKATITSKPYKPSPDENIKIKF</sequence>
<evidence type="ECO:0000313" key="3">
    <source>
        <dbReference type="EMBL" id="KAL0490005.1"/>
    </source>
</evidence>
<name>A0AAW2ZMK0_9EUKA</name>
<dbReference type="PANTHER" id="PTHR34818">
    <property type="entry name" value="PROTEIN BLI-3"/>
    <property type="match status" value="1"/>
</dbReference>
<dbReference type="Proteomes" id="UP001431209">
    <property type="component" value="Unassembled WGS sequence"/>
</dbReference>
<dbReference type="InterPro" id="IPR038725">
    <property type="entry name" value="YdaG_split_barrel_FMN-bd"/>
</dbReference>
<comment type="caution">
    <text evidence="3">The sequence shown here is derived from an EMBL/GenBank/DDBJ whole genome shotgun (WGS) entry which is preliminary data.</text>
</comment>
<dbReference type="InterPro" id="IPR012349">
    <property type="entry name" value="Split_barrel_FMN-bd"/>
</dbReference>
<gene>
    <name evidence="2" type="ORF">AKO1_002068</name>
    <name evidence="3" type="ORF">AKO1_006709</name>
</gene>
<organism evidence="3 4">
    <name type="scientific">Acrasis kona</name>
    <dbReference type="NCBI Taxonomy" id="1008807"/>
    <lineage>
        <taxon>Eukaryota</taxon>
        <taxon>Discoba</taxon>
        <taxon>Heterolobosea</taxon>
        <taxon>Tetramitia</taxon>
        <taxon>Eutetramitia</taxon>
        <taxon>Acrasidae</taxon>
        <taxon>Acrasis</taxon>
    </lineage>
</organism>
<keyword evidence="4" id="KW-1185">Reference proteome</keyword>
<proteinExistence type="predicted"/>
<reference evidence="3 4" key="1">
    <citation type="submission" date="2024-03" db="EMBL/GenBank/DDBJ databases">
        <title>The Acrasis kona genome and developmental transcriptomes reveal deep origins of eukaryotic multicellular pathways.</title>
        <authorList>
            <person name="Sheikh S."/>
            <person name="Fu C.-J."/>
            <person name="Brown M.W."/>
            <person name="Baldauf S.L."/>
        </authorList>
    </citation>
    <scope>NUCLEOTIDE SEQUENCE [LARGE SCALE GENOMIC DNA]</scope>
    <source>
        <strain evidence="3 4">ATCC MYA-3509</strain>
    </source>
</reference>
<evidence type="ECO:0000259" key="1">
    <source>
        <dbReference type="Pfam" id="PF16242"/>
    </source>
</evidence>
<dbReference type="EMBL" id="JAOPGA020001630">
    <property type="protein sequence ID" value="KAL0490005.1"/>
    <property type="molecule type" value="Genomic_DNA"/>
</dbReference>
<dbReference type="AlphaFoldDB" id="A0AAW2ZMK0"/>
<accession>A0AAW2ZMK0</accession>
<dbReference type="Gene3D" id="2.30.110.10">
    <property type="entry name" value="Electron Transport, Fmn-binding Protein, Chain A"/>
    <property type="match status" value="1"/>
</dbReference>
<evidence type="ECO:0000313" key="2">
    <source>
        <dbReference type="EMBL" id="KAL0478741.1"/>
    </source>
</evidence>
<feature type="domain" description="General stress protein FMN-binding split barrel" evidence="1">
    <location>
        <begin position="39"/>
        <end position="185"/>
    </location>
</feature>
<evidence type="ECO:0000313" key="4">
    <source>
        <dbReference type="Proteomes" id="UP001431209"/>
    </source>
</evidence>
<dbReference type="InterPro" id="IPR052917">
    <property type="entry name" value="Stress-Dev_Protein"/>
</dbReference>
<dbReference type="PANTHER" id="PTHR34818:SF1">
    <property type="entry name" value="PROTEIN BLI-3"/>
    <property type="match status" value="1"/>
</dbReference>
<dbReference type="Pfam" id="PF16242">
    <property type="entry name" value="Pyrid_ox_like"/>
    <property type="match status" value="1"/>
</dbReference>
<dbReference type="EMBL" id="JAOPGA020000462">
    <property type="protein sequence ID" value="KAL0478741.1"/>
    <property type="molecule type" value="Genomic_DNA"/>
</dbReference>